<gene>
    <name evidence="1" type="ORF">GWK47_014206</name>
</gene>
<name>A0A8J5CIY5_CHIOP</name>
<keyword evidence="2" id="KW-1185">Reference proteome</keyword>
<organism evidence="1 2">
    <name type="scientific">Chionoecetes opilio</name>
    <name type="common">Atlantic snow crab</name>
    <name type="synonym">Cancer opilio</name>
    <dbReference type="NCBI Taxonomy" id="41210"/>
    <lineage>
        <taxon>Eukaryota</taxon>
        <taxon>Metazoa</taxon>
        <taxon>Ecdysozoa</taxon>
        <taxon>Arthropoda</taxon>
        <taxon>Crustacea</taxon>
        <taxon>Multicrustacea</taxon>
        <taxon>Malacostraca</taxon>
        <taxon>Eumalacostraca</taxon>
        <taxon>Eucarida</taxon>
        <taxon>Decapoda</taxon>
        <taxon>Pleocyemata</taxon>
        <taxon>Brachyura</taxon>
        <taxon>Eubrachyura</taxon>
        <taxon>Majoidea</taxon>
        <taxon>Majidae</taxon>
        <taxon>Chionoecetes</taxon>
    </lineage>
</organism>
<protein>
    <submittedName>
        <fullName evidence="1">Uncharacterized protein</fullName>
    </submittedName>
</protein>
<reference evidence="1" key="1">
    <citation type="submission" date="2020-07" db="EMBL/GenBank/DDBJ databases">
        <title>The High-quality genome of the commercially important snow crab, Chionoecetes opilio.</title>
        <authorList>
            <person name="Jeong J.-H."/>
            <person name="Ryu S."/>
        </authorList>
    </citation>
    <scope>NUCLEOTIDE SEQUENCE</scope>
    <source>
        <strain evidence="1">MADBK_172401_WGS</strain>
        <tissue evidence="1">Digestive gland</tissue>
    </source>
</reference>
<dbReference type="AlphaFoldDB" id="A0A8J5CIY5"/>
<evidence type="ECO:0000313" key="1">
    <source>
        <dbReference type="EMBL" id="KAG0714406.1"/>
    </source>
</evidence>
<sequence>MHILESVLNTTVGCDICIEGPSQVNILTVEATLSEIREGNIAVALVVNATGGPVKLRQGVFLSRALAFDKQVVPEPLDLPTGFVSSVTPSSSNSNLAQTQTRDSLMGAFVVLGQNKWPPVPPICVRVFCPGVLQLFQMLYVGKTPELTSQRNGGSLSPFARIVF</sequence>
<comment type="caution">
    <text evidence="1">The sequence shown here is derived from an EMBL/GenBank/DDBJ whole genome shotgun (WGS) entry which is preliminary data.</text>
</comment>
<evidence type="ECO:0000313" key="2">
    <source>
        <dbReference type="Proteomes" id="UP000770661"/>
    </source>
</evidence>
<proteinExistence type="predicted"/>
<dbReference type="Proteomes" id="UP000770661">
    <property type="component" value="Unassembled WGS sequence"/>
</dbReference>
<accession>A0A8J5CIY5</accession>
<dbReference type="EMBL" id="JACEEZ010020555">
    <property type="protein sequence ID" value="KAG0714406.1"/>
    <property type="molecule type" value="Genomic_DNA"/>
</dbReference>